<organism evidence="2 3">
    <name type="scientific">Pseudonocardia abyssalis</name>
    <dbReference type="NCBI Taxonomy" id="2792008"/>
    <lineage>
        <taxon>Bacteria</taxon>
        <taxon>Bacillati</taxon>
        <taxon>Actinomycetota</taxon>
        <taxon>Actinomycetes</taxon>
        <taxon>Pseudonocardiales</taxon>
        <taxon>Pseudonocardiaceae</taxon>
        <taxon>Pseudonocardia</taxon>
    </lineage>
</organism>
<comment type="caution">
    <text evidence="2">The sequence shown here is derived from an EMBL/GenBank/DDBJ whole genome shotgun (WGS) entry which is preliminary data.</text>
</comment>
<keyword evidence="3" id="KW-1185">Reference proteome</keyword>
<accession>A0ABS6UTQ2</accession>
<evidence type="ECO:0000256" key="1">
    <source>
        <dbReference type="SAM" id="MobiDB-lite"/>
    </source>
</evidence>
<gene>
    <name evidence="2" type="ORF">I4I81_15405</name>
</gene>
<protein>
    <submittedName>
        <fullName evidence="2">Uncharacterized protein</fullName>
    </submittedName>
</protein>
<feature type="compositionally biased region" description="Basic and acidic residues" evidence="1">
    <location>
        <begin position="1"/>
        <end position="15"/>
    </location>
</feature>
<dbReference type="Proteomes" id="UP000694287">
    <property type="component" value="Unassembled WGS sequence"/>
</dbReference>
<sequence>MTMTRSPDHHYDQTRARAPGARTRDRRETHTVSTTDPHPPAARQPLVPSIEDIVGDSAPLRSADDLAQAGLVDDGGAEEFIADLYAMRRSDVA</sequence>
<feature type="region of interest" description="Disordered" evidence="1">
    <location>
        <begin position="1"/>
        <end position="45"/>
    </location>
</feature>
<name>A0ABS6UTQ2_9PSEU</name>
<evidence type="ECO:0000313" key="2">
    <source>
        <dbReference type="EMBL" id="MBW0135637.1"/>
    </source>
</evidence>
<reference evidence="2 3" key="1">
    <citation type="submission" date="2020-11" db="EMBL/GenBank/DDBJ databases">
        <title>Pseudonocardia abyssalis sp. nov. and Pseudonocardia oceani sp. nov., description and phylogenomic analysis of two novel actinomycetes isolated from the deep Southern Ocean.</title>
        <authorList>
            <person name="Parra J."/>
        </authorList>
    </citation>
    <scope>NUCLEOTIDE SEQUENCE [LARGE SCALE GENOMIC DNA]</scope>
    <source>
        <strain evidence="2 3">KRD-168</strain>
    </source>
</reference>
<dbReference type="EMBL" id="JADQDK010000001">
    <property type="protein sequence ID" value="MBW0135637.1"/>
    <property type="molecule type" value="Genomic_DNA"/>
</dbReference>
<evidence type="ECO:0000313" key="3">
    <source>
        <dbReference type="Proteomes" id="UP000694287"/>
    </source>
</evidence>
<proteinExistence type="predicted"/>
<dbReference type="RefSeq" id="WP_218606278.1">
    <property type="nucleotide sequence ID" value="NZ_JADQDJ010000566.1"/>
</dbReference>